<name>A0A8S5L780_9CAUD</name>
<evidence type="ECO:0000313" key="1">
    <source>
        <dbReference type="EMBL" id="DAD65756.1"/>
    </source>
</evidence>
<dbReference type="EMBL" id="BK014648">
    <property type="protein sequence ID" value="DAD65756.1"/>
    <property type="molecule type" value="Genomic_DNA"/>
</dbReference>
<organism evidence="1">
    <name type="scientific">Siphoviridae sp. ctNiB4</name>
    <dbReference type="NCBI Taxonomy" id="2823575"/>
    <lineage>
        <taxon>Viruses</taxon>
        <taxon>Duplodnaviria</taxon>
        <taxon>Heunggongvirae</taxon>
        <taxon>Uroviricota</taxon>
        <taxon>Caudoviricetes</taxon>
    </lineage>
</organism>
<proteinExistence type="predicted"/>
<reference evidence="1" key="1">
    <citation type="journal article" date="2021" name="Proc. Natl. Acad. Sci. U.S.A.">
        <title>A Catalog of Tens of Thousands of Viruses from Human Metagenomes Reveals Hidden Associations with Chronic Diseases.</title>
        <authorList>
            <person name="Tisza M.J."/>
            <person name="Buck C.B."/>
        </authorList>
    </citation>
    <scope>NUCLEOTIDE SEQUENCE</scope>
    <source>
        <strain evidence="1">CtNiB4</strain>
    </source>
</reference>
<protein>
    <submittedName>
        <fullName evidence="1">Uncharacterized protein</fullName>
    </submittedName>
</protein>
<sequence length="135" mass="14919">MITFITPKLKDDLLADLLSVESMGVQNNVHSCAKEFDTSSDIIEAIYDQFEEMGLLQQTKCLGGTIIFQLKAKAHDFYRHGGFAAQEELLKANIQKLSDELDLLAKQLSPDLLEKANSLSTIGVNILTALSLFKS</sequence>
<accession>A0A8S5L780</accession>